<gene>
    <name evidence="5" type="ORF">MYCIT1_LOCUS31649</name>
    <name evidence="4" type="ORF">MYCIT1_LOCUS7351</name>
</gene>
<keyword evidence="2" id="KW-1133">Transmembrane helix</keyword>
<evidence type="ECO:0000313" key="6">
    <source>
        <dbReference type="Proteomes" id="UP001295794"/>
    </source>
</evidence>
<protein>
    <recommendedName>
        <fullName evidence="3">LysM domain-containing protein</fullName>
    </recommendedName>
</protein>
<reference evidence="4" key="1">
    <citation type="submission" date="2023-11" db="EMBL/GenBank/DDBJ databases">
        <authorList>
            <person name="De Vega J J."/>
            <person name="De Vega J J."/>
        </authorList>
    </citation>
    <scope>NUCLEOTIDE SEQUENCE</scope>
</reference>
<dbReference type="AlphaFoldDB" id="A0AAD2JX21"/>
<dbReference type="Pfam" id="PF01476">
    <property type="entry name" value="LysM"/>
    <property type="match status" value="1"/>
</dbReference>
<sequence length="201" mass="22548">MSRWTDDDSDRLPDGMQRTGYDADTQRYYFRDTDGSVWQSPEGSEYGPLTRVSDGDNAYPPHDVDHDLESETRGPRRADGYQSLATGANGEHAFASSTAFPYRTLFPFFLIIGVVLLLVWRLILSPGLEPPLSPCVQYGRAATPYLVEPGDTCWQIAKTHSCSLEDLRKINTDVECEHLMPGTTLCVPVAHEPGQRRRGRR</sequence>
<dbReference type="SMART" id="SM00257">
    <property type="entry name" value="LysM"/>
    <property type="match status" value="1"/>
</dbReference>
<dbReference type="PROSITE" id="PS51782">
    <property type="entry name" value="LYSM"/>
    <property type="match status" value="1"/>
</dbReference>
<feature type="transmembrane region" description="Helical" evidence="2">
    <location>
        <begin position="105"/>
        <end position="124"/>
    </location>
</feature>
<accession>A0AAD2JX21</accession>
<dbReference type="SUPFAM" id="SSF54106">
    <property type="entry name" value="LysM domain"/>
    <property type="match status" value="1"/>
</dbReference>
<keyword evidence="6" id="KW-1185">Reference proteome</keyword>
<feature type="compositionally biased region" description="Basic and acidic residues" evidence="1">
    <location>
        <begin position="62"/>
        <end position="79"/>
    </location>
</feature>
<evidence type="ECO:0000313" key="4">
    <source>
        <dbReference type="EMBL" id="CAK5265946.1"/>
    </source>
</evidence>
<dbReference type="Proteomes" id="UP001295794">
    <property type="component" value="Unassembled WGS sequence"/>
</dbReference>
<evidence type="ECO:0000256" key="2">
    <source>
        <dbReference type="SAM" id="Phobius"/>
    </source>
</evidence>
<evidence type="ECO:0000259" key="3">
    <source>
        <dbReference type="PROSITE" id="PS51782"/>
    </source>
</evidence>
<comment type="caution">
    <text evidence="4">The sequence shown here is derived from an EMBL/GenBank/DDBJ whole genome shotgun (WGS) entry which is preliminary data.</text>
</comment>
<dbReference type="InterPro" id="IPR018392">
    <property type="entry name" value="LysM"/>
</dbReference>
<organism evidence="4 6">
    <name type="scientific">Mycena citricolor</name>
    <dbReference type="NCBI Taxonomy" id="2018698"/>
    <lineage>
        <taxon>Eukaryota</taxon>
        <taxon>Fungi</taxon>
        <taxon>Dikarya</taxon>
        <taxon>Basidiomycota</taxon>
        <taxon>Agaricomycotina</taxon>
        <taxon>Agaricomycetes</taxon>
        <taxon>Agaricomycetidae</taxon>
        <taxon>Agaricales</taxon>
        <taxon>Marasmiineae</taxon>
        <taxon>Mycenaceae</taxon>
        <taxon>Mycena</taxon>
    </lineage>
</organism>
<evidence type="ECO:0000313" key="5">
    <source>
        <dbReference type="EMBL" id="CAK5280919.1"/>
    </source>
</evidence>
<feature type="domain" description="LysM" evidence="3">
    <location>
        <begin position="143"/>
        <end position="187"/>
    </location>
</feature>
<dbReference type="InterPro" id="IPR036779">
    <property type="entry name" value="LysM_dom_sf"/>
</dbReference>
<evidence type="ECO:0000256" key="1">
    <source>
        <dbReference type="SAM" id="MobiDB-lite"/>
    </source>
</evidence>
<dbReference type="EMBL" id="CAVNYO010000104">
    <property type="protein sequence ID" value="CAK5265946.1"/>
    <property type="molecule type" value="Genomic_DNA"/>
</dbReference>
<keyword evidence="2" id="KW-0812">Transmembrane</keyword>
<name>A0AAD2JX21_9AGAR</name>
<dbReference type="Gene3D" id="3.10.350.10">
    <property type="entry name" value="LysM domain"/>
    <property type="match status" value="1"/>
</dbReference>
<feature type="region of interest" description="Disordered" evidence="1">
    <location>
        <begin position="1"/>
        <end position="79"/>
    </location>
</feature>
<keyword evidence="2" id="KW-0472">Membrane</keyword>
<proteinExistence type="predicted"/>
<dbReference type="EMBL" id="CAVNYO010000440">
    <property type="protein sequence ID" value="CAK5280919.1"/>
    <property type="molecule type" value="Genomic_DNA"/>
</dbReference>
<dbReference type="CDD" id="cd00118">
    <property type="entry name" value="LysM"/>
    <property type="match status" value="1"/>
</dbReference>
<feature type="compositionally biased region" description="Basic and acidic residues" evidence="1">
    <location>
        <begin position="1"/>
        <end position="13"/>
    </location>
</feature>